<feature type="transmembrane region" description="Helical" evidence="9">
    <location>
        <begin position="104"/>
        <end position="124"/>
    </location>
</feature>
<evidence type="ECO:0000313" key="11">
    <source>
        <dbReference type="EMBL" id="GIG96692.1"/>
    </source>
</evidence>
<keyword evidence="4" id="KW-1003">Cell membrane</keyword>
<proteinExistence type="inferred from homology"/>
<evidence type="ECO:0000259" key="10">
    <source>
        <dbReference type="PROSITE" id="PS50928"/>
    </source>
</evidence>
<dbReference type="InterPro" id="IPR035906">
    <property type="entry name" value="MetI-like_sf"/>
</dbReference>
<evidence type="ECO:0000256" key="5">
    <source>
        <dbReference type="ARBA" id="ARBA00022692"/>
    </source>
</evidence>
<dbReference type="EMBL" id="BONX01000022">
    <property type="protein sequence ID" value="GIG96692.1"/>
    <property type="molecule type" value="Genomic_DNA"/>
</dbReference>
<comment type="caution">
    <text evidence="11">The sequence shown here is derived from an EMBL/GenBank/DDBJ whole genome shotgun (WGS) entry which is preliminary data.</text>
</comment>
<keyword evidence="5 9" id="KW-0812">Transmembrane</keyword>
<evidence type="ECO:0000313" key="12">
    <source>
        <dbReference type="Proteomes" id="UP000621500"/>
    </source>
</evidence>
<keyword evidence="12" id="KW-1185">Reference proteome</keyword>
<keyword evidence="3 9" id="KW-0813">Transport</keyword>
<evidence type="ECO:0000256" key="4">
    <source>
        <dbReference type="ARBA" id="ARBA00022475"/>
    </source>
</evidence>
<dbReference type="PANTHER" id="PTHR30614">
    <property type="entry name" value="MEMBRANE COMPONENT OF AMINO ACID ABC TRANSPORTER"/>
    <property type="match status" value="1"/>
</dbReference>
<feature type="transmembrane region" description="Helical" evidence="9">
    <location>
        <begin position="51"/>
        <end position="72"/>
    </location>
</feature>
<name>A0ABQ4EPW4_9ACTN</name>
<dbReference type="NCBIfam" id="TIGR01726">
    <property type="entry name" value="HEQRo_perm_3TM"/>
    <property type="match status" value="1"/>
</dbReference>
<organism evidence="11 12">
    <name type="scientific">Plantactinospora mayteni</name>
    <dbReference type="NCBI Taxonomy" id="566021"/>
    <lineage>
        <taxon>Bacteria</taxon>
        <taxon>Bacillati</taxon>
        <taxon>Actinomycetota</taxon>
        <taxon>Actinomycetes</taxon>
        <taxon>Micromonosporales</taxon>
        <taxon>Micromonosporaceae</taxon>
        <taxon>Plantactinospora</taxon>
    </lineage>
</organism>
<reference evidence="11 12" key="1">
    <citation type="submission" date="2021-01" db="EMBL/GenBank/DDBJ databases">
        <title>Whole genome shotgun sequence of Plantactinospora mayteni NBRC 109088.</title>
        <authorList>
            <person name="Komaki H."/>
            <person name="Tamura T."/>
        </authorList>
    </citation>
    <scope>NUCLEOTIDE SEQUENCE [LARGE SCALE GENOMIC DNA]</scope>
    <source>
        <strain evidence="11 12">NBRC 109088</strain>
    </source>
</reference>
<evidence type="ECO:0000256" key="3">
    <source>
        <dbReference type="ARBA" id="ARBA00022448"/>
    </source>
</evidence>
<dbReference type="Gene3D" id="1.10.3720.10">
    <property type="entry name" value="MetI-like"/>
    <property type="match status" value="1"/>
</dbReference>
<dbReference type="InterPro" id="IPR043429">
    <property type="entry name" value="ArtM/GltK/GlnP/TcyL/YhdX-like"/>
</dbReference>
<gene>
    <name evidence="11" type="ORF">Pma05_32650</name>
</gene>
<dbReference type="Proteomes" id="UP000621500">
    <property type="component" value="Unassembled WGS sequence"/>
</dbReference>
<evidence type="ECO:0000256" key="8">
    <source>
        <dbReference type="ARBA" id="ARBA00023136"/>
    </source>
</evidence>
<accession>A0ABQ4EPW4</accession>
<keyword evidence="8 9" id="KW-0472">Membrane</keyword>
<dbReference type="SUPFAM" id="SSF161098">
    <property type="entry name" value="MetI-like"/>
    <property type="match status" value="1"/>
</dbReference>
<keyword evidence="6" id="KW-0029">Amino-acid transport</keyword>
<dbReference type="PANTHER" id="PTHR30614:SF37">
    <property type="entry name" value="AMINO-ACID ABC TRANSPORTER PERMEASE PROTEIN YHDX-RELATED"/>
    <property type="match status" value="1"/>
</dbReference>
<protein>
    <submittedName>
        <fullName evidence="11">Glutamate ABC transporter permease</fullName>
    </submittedName>
</protein>
<feature type="transmembrane region" description="Helical" evidence="9">
    <location>
        <begin position="12"/>
        <end position="39"/>
    </location>
</feature>
<comment type="subcellular location">
    <subcellularLocation>
        <location evidence="1 9">Cell membrane</location>
        <topology evidence="1 9">Multi-pass membrane protein</topology>
    </subcellularLocation>
</comment>
<evidence type="ECO:0000256" key="9">
    <source>
        <dbReference type="RuleBase" id="RU363032"/>
    </source>
</evidence>
<evidence type="ECO:0000256" key="6">
    <source>
        <dbReference type="ARBA" id="ARBA00022970"/>
    </source>
</evidence>
<comment type="similarity">
    <text evidence="2">Belongs to the binding-protein-dependent transport system permease family. HisMQ subfamily.</text>
</comment>
<evidence type="ECO:0000256" key="7">
    <source>
        <dbReference type="ARBA" id="ARBA00022989"/>
    </source>
</evidence>
<keyword evidence="7 9" id="KW-1133">Transmembrane helix</keyword>
<evidence type="ECO:0000256" key="2">
    <source>
        <dbReference type="ARBA" id="ARBA00010072"/>
    </source>
</evidence>
<feature type="transmembrane region" description="Helical" evidence="9">
    <location>
        <begin position="204"/>
        <end position="226"/>
    </location>
</feature>
<dbReference type="InterPro" id="IPR000515">
    <property type="entry name" value="MetI-like"/>
</dbReference>
<evidence type="ECO:0000256" key="1">
    <source>
        <dbReference type="ARBA" id="ARBA00004651"/>
    </source>
</evidence>
<sequence>MPVSVLVDHFDVFVGGFWLTFQLCILSAVGALALGALVAVMRISPVPPLRWIGTAYVTVFRNSPLTIVWFFAAFGLPALDSNADFLRIPGLSSIFSRLGIDLPYFRFAVIALSLYTAAFVCEAIRSGINAVPPGQAEAARAIGLTFGQNLRYVVLPQAWKSAVVPLGSVIIAMIKNSALAGFFGVVGELSNSAQNLTSALGEPIIPVFVGVSIGYLVMTVPLGILLDRIEQRRAVAAR</sequence>
<dbReference type="InterPro" id="IPR010065">
    <property type="entry name" value="AA_ABC_transptr_permease_3TM"/>
</dbReference>
<feature type="transmembrane region" description="Helical" evidence="9">
    <location>
        <begin position="162"/>
        <end position="184"/>
    </location>
</feature>
<dbReference type="PROSITE" id="PS50928">
    <property type="entry name" value="ABC_TM1"/>
    <property type="match status" value="1"/>
</dbReference>
<feature type="domain" description="ABC transmembrane type-1" evidence="10">
    <location>
        <begin position="17"/>
        <end position="226"/>
    </location>
</feature>
<dbReference type="Pfam" id="PF00528">
    <property type="entry name" value="BPD_transp_1"/>
    <property type="match status" value="1"/>
</dbReference>
<dbReference type="CDD" id="cd06261">
    <property type="entry name" value="TM_PBP2"/>
    <property type="match status" value="1"/>
</dbReference>